<evidence type="ECO:0000256" key="4">
    <source>
        <dbReference type="ARBA" id="ARBA00023163"/>
    </source>
</evidence>
<dbReference type="PANTHER" id="PTHR30346:SF0">
    <property type="entry name" value="HCA OPERON TRANSCRIPTIONAL ACTIVATOR HCAR"/>
    <property type="match status" value="1"/>
</dbReference>
<dbReference type="EMBL" id="BAAAME010000002">
    <property type="protein sequence ID" value="GAA1725295.1"/>
    <property type="molecule type" value="Genomic_DNA"/>
</dbReference>
<dbReference type="Gene3D" id="1.10.10.10">
    <property type="entry name" value="Winged helix-like DNA-binding domain superfamily/Winged helix DNA-binding domain"/>
    <property type="match status" value="1"/>
</dbReference>
<sequence length="291" mass="31891">MFSLDQLRGFVAVAEELHFGRAAERLLMTQPPLSRQIQKLERSVGVRLLDRDNRKVALTPAGAAFLSEARRLLTLADVAPDRARRIAAGSAGTVRIGFTAASTYGTLTRVLNAAADAAPDIDLDLYEMVTAEQIAGLQSGELDLGLARPPFDTEQFASRLLHTEDMVLAVPDGHWMTALDRDVTADDLVQEPLIMHSPTKARYFYNLVVRIVPVGQQNVVHTVSQILTMTWLVAGHRGVAFVPESAQGLHIEGVTYLSLRGVTDQQAELHLLWPRDSDNPALQTVLDALEN</sequence>
<evidence type="ECO:0000256" key="2">
    <source>
        <dbReference type="ARBA" id="ARBA00023015"/>
    </source>
</evidence>
<dbReference type="RefSeq" id="WP_344196909.1">
    <property type="nucleotide sequence ID" value="NZ_BAAAME010000002.1"/>
</dbReference>
<gene>
    <name evidence="6" type="ORF">GCM10009710_02600</name>
</gene>
<evidence type="ECO:0000313" key="6">
    <source>
        <dbReference type="EMBL" id="GAA1725295.1"/>
    </source>
</evidence>
<evidence type="ECO:0000259" key="5">
    <source>
        <dbReference type="PROSITE" id="PS50931"/>
    </source>
</evidence>
<dbReference type="PROSITE" id="PS50931">
    <property type="entry name" value="HTH_LYSR"/>
    <property type="match status" value="1"/>
</dbReference>
<dbReference type="SUPFAM" id="SSF53850">
    <property type="entry name" value="Periplasmic binding protein-like II"/>
    <property type="match status" value="1"/>
</dbReference>
<protein>
    <submittedName>
        <fullName evidence="6">LysR substrate-binding domain-containing protein</fullName>
    </submittedName>
</protein>
<evidence type="ECO:0000256" key="3">
    <source>
        <dbReference type="ARBA" id="ARBA00023125"/>
    </source>
</evidence>
<name>A0ABN2JFN6_9ACTN</name>
<dbReference type="PRINTS" id="PR00039">
    <property type="entry name" value="HTHLYSR"/>
</dbReference>
<proteinExistence type="inferred from homology"/>
<dbReference type="Pfam" id="PF00126">
    <property type="entry name" value="HTH_1"/>
    <property type="match status" value="1"/>
</dbReference>
<reference evidence="6 7" key="1">
    <citation type="journal article" date="2019" name="Int. J. Syst. Evol. Microbiol.">
        <title>The Global Catalogue of Microorganisms (GCM) 10K type strain sequencing project: providing services to taxonomists for standard genome sequencing and annotation.</title>
        <authorList>
            <consortium name="The Broad Institute Genomics Platform"/>
            <consortium name="The Broad Institute Genome Sequencing Center for Infectious Disease"/>
            <person name="Wu L."/>
            <person name="Ma J."/>
        </authorList>
    </citation>
    <scope>NUCLEOTIDE SEQUENCE [LARGE SCALE GENOMIC DNA]</scope>
    <source>
        <strain evidence="6 7">JCM 13518</strain>
    </source>
</reference>
<dbReference type="InterPro" id="IPR036390">
    <property type="entry name" value="WH_DNA-bd_sf"/>
</dbReference>
<keyword evidence="4" id="KW-0804">Transcription</keyword>
<comment type="caution">
    <text evidence="6">The sequence shown here is derived from an EMBL/GenBank/DDBJ whole genome shotgun (WGS) entry which is preliminary data.</text>
</comment>
<dbReference type="InterPro" id="IPR000847">
    <property type="entry name" value="LysR_HTH_N"/>
</dbReference>
<dbReference type="SUPFAM" id="SSF46785">
    <property type="entry name" value="Winged helix' DNA-binding domain"/>
    <property type="match status" value="1"/>
</dbReference>
<comment type="similarity">
    <text evidence="1">Belongs to the LysR transcriptional regulatory family.</text>
</comment>
<accession>A0ABN2JFN6</accession>
<dbReference type="Gene3D" id="3.40.190.10">
    <property type="entry name" value="Periplasmic binding protein-like II"/>
    <property type="match status" value="2"/>
</dbReference>
<dbReference type="Proteomes" id="UP001501057">
    <property type="component" value="Unassembled WGS sequence"/>
</dbReference>
<dbReference type="Pfam" id="PF03466">
    <property type="entry name" value="LysR_substrate"/>
    <property type="match status" value="1"/>
</dbReference>
<dbReference type="PANTHER" id="PTHR30346">
    <property type="entry name" value="TRANSCRIPTIONAL DUAL REGULATOR HCAR-RELATED"/>
    <property type="match status" value="1"/>
</dbReference>
<feature type="domain" description="HTH lysR-type" evidence="5">
    <location>
        <begin position="2"/>
        <end position="59"/>
    </location>
</feature>
<dbReference type="InterPro" id="IPR036388">
    <property type="entry name" value="WH-like_DNA-bd_sf"/>
</dbReference>
<organism evidence="6 7">
    <name type="scientific">Aeromicrobium alkaliterrae</name>
    <dbReference type="NCBI Taxonomy" id="302168"/>
    <lineage>
        <taxon>Bacteria</taxon>
        <taxon>Bacillati</taxon>
        <taxon>Actinomycetota</taxon>
        <taxon>Actinomycetes</taxon>
        <taxon>Propionibacteriales</taxon>
        <taxon>Nocardioidaceae</taxon>
        <taxon>Aeromicrobium</taxon>
    </lineage>
</organism>
<evidence type="ECO:0000256" key="1">
    <source>
        <dbReference type="ARBA" id="ARBA00009437"/>
    </source>
</evidence>
<keyword evidence="3" id="KW-0238">DNA-binding</keyword>
<evidence type="ECO:0000313" key="7">
    <source>
        <dbReference type="Proteomes" id="UP001501057"/>
    </source>
</evidence>
<keyword evidence="2" id="KW-0805">Transcription regulation</keyword>
<dbReference type="InterPro" id="IPR005119">
    <property type="entry name" value="LysR_subst-bd"/>
</dbReference>
<keyword evidence="7" id="KW-1185">Reference proteome</keyword>